<keyword evidence="5" id="KW-1185">Reference proteome</keyword>
<dbReference type="EMBL" id="JAIFRP010004429">
    <property type="protein sequence ID" value="KAK2575358.1"/>
    <property type="molecule type" value="Genomic_DNA"/>
</dbReference>
<proteinExistence type="predicted"/>
<gene>
    <name evidence="4" type="ORF">KPH14_000831</name>
</gene>
<feature type="compositionally biased region" description="Basic and acidic residues" evidence="2">
    <location>
        <begin position="241"/>
        <end position="255"/>
    </location>
</feature>
<dbReference type="PANTHER" id="PTHR37984">
    <property type="entry name" value="PROTEIN CBG26694"/>
    <property type="match status" value="1"/>
</dbReference>
<organism evidence="4 5">
    <name type="scientific">Odynerus spinipes</name>
    <dbReference type="NCBI Taxonomy" id="1348599"/>
    <lineage>
        <taxon>Eukaryota</taxon>
        <taxon>Metazoa</taxon>
        <taxon>Ecdysozoa</taxon>
        <taxon>Arthropoda</taxon>
        <taxon>Hexapoda</taxon>
        <taxon>Insecta</taxon>
        <taxon>Pterygota</taxon>
        <taxon>Neoptera</taxon>
        <taxon>Endopterygota</taxon>
        <taxon>Hymenoptera</taxon>
        <taxon>Apocrita</taxon>
        <taxon>Aculeata</taxon>
        <taxon>Vespoidea</taxon>
        <taxon>Vespidae</taxon>
        <taxon>Eumeninae</taxon>
        <taxon>Odynerus</taxon>
    </lineage>
</organism>
<evidence type="ECO:0000256" key="2">
    <source>
        <dbReference type="SAM" id="MobiDB-lite"/>
    </source>
</evidence>
<dbReference type="InterPro" id="IPR050951">
    <property type="entry name" value="Retrovirus_Pol_polyprotein"/>
</dbReference>
<dbReference type="InterPro" id="IPR041588">
    <property type="entry name" value="Integrase_H2C2"/>
</dbReference>
<dbReference type="PANTHER" id="PTHR37984:SF5">
    <property type="entry name" value="PROTEIN NYNRIN-LIKE"/>
    <property type="match status" value="1"/>
</dbReference>
<dbReference type="Pfam" id="PF17921">
    <property type="entry name" value="Integrase_H2C2"/>
    <property type="match status" value="1"/>
</dbReference>
<evidence type="ECO:0000256" key="1">
    <source>
        <dbReference type="ARBA" id="ARBA00012493"/>
    </source>
</evidence>
<reference evidence="4" key="2">
    <citation type="journal article" date="2023" name="Commun. Biol.">
        <title>Intrasexual cuticular hydrocarbon dimorphism in a wasp sheds light on hydrocarbon biosynthesis genes in Hymenoptera.</title>
        <authorList>
            <person name="Moris V.C."/>
            <person name="Podsiadlowski L."/>
            <person name="Martin S."/>
            <person name="Oeyen J.P."/>
            <person name="Donath A."/>
            <person name="Petersen M."/>
            <person name="Wilbrandt J."/>
            <person name="Misof B."/>
            <person name="Liedtke D."/>
            <person name="Thamm M."/>
            <person name="Scheiner R."/>
            <person name="Schmitt T."/>
            <person name="Niehuis O."/>
        </authorList>
    </citation>
    <scope>NUCLEOTIDE SEQUENCE</scope>
    <source>
        <strain evidence="4">GBR_01_08_01A</strain>
    </source>
</reference>
<evidence type="ECO:0000259" key="3">
    <source>
        <dbReference type="Pfam" id="PF17921"/>
    </source>
</evidence>
<sequence length="278" mass="31564">MAAECNRVVIPVKLRPVVLRLLHHNHPGIVRSKFMARSYVWWPKLDEDIEASIAKCVVCLSVQHAKPDKMRSPWPEASQPWERSLLGKETRSLNVKQRLADCLLSYRSTPTSVTGISPMASLLKFTPSTPLSKLIKREEERKGSPRNIRPMTSFKVGQEVLVLLKNSQGPVKWWRATVKLRLSPSVYLVYVHYNGHIRKVHLSQVRECRLPQTNDAWGEGFADLSLPHPGGKPKVSFSLDRGSDASVKARTDSDQQRVTTRFGRVIKPPDRFSHESYA</sequence>
<evidence type="ECO:0000313" key="4">
    <source>
        <dbReference type="EMBL" id="KAK2575358.1"/>
    </source>
</evidence>
<dbReference type="AlphaFoldDB" id="A0AAD9VI06"/>
<feature type="domain" description="Integrase zinc-binding" evidence="3">
    <location>
        <begin position="10"/>
        <end position="63"/>
    </location>
</feature>
<dbReference type="Proteomes" id="UP001258017">
    <property type="component" value="Unassembled WGS sequence"/>
</dbReference>
<dbReference type="GO" id="GO:0003964">
    <property type="term" value="F:RNA-directed DNA polymerase activity"/>
    <property type="evidence" value="ECO:0007669"/>
    <property type="project" value="UniProtKB-EC"/>
</dbReference>
<dbReference type="EC" id="2.7.7.49" evidence="1"/>
<reference evidence="4" key="1">
    <citation type="submission" date="2021-08" db="EMBL/GenBank/DDBJ databases">
        <authorList>
            <person name="Misof B."/>
            <person name="Oliver O."/>
            <person name="Podsiadlowski L."/>
            <person name="Donath A."/>
            <person name="Peters R."/>
            <person name="Mayer C."/>
            <person name="Rust J."/>
            <person name="Gunkel S."/>
            <person name="Lesny P."/>
            <person name="Martin S."/>
            <person name="Oeyen J.P."/>
            <person name="Petersen M."/>
            <person name="Panagiotis P."/>
            <person name="Wilbrandt J."/>
            <person name="Tanja T."/>
        </authorList>
    </citation>
    <scope>NUCLEOTIDE SEQUENCE</scope>
    <source>
        <strain evidence="4">GBR_01_08_01A</strain>
        <tissue evidence="4">Thorax + abdomen</tissue>
    </source>
</reference>
<comment type="caution">
    <text evidence="4">The sequence shown here is derived from an EMBL/GenBank/DDBJ whole genome shotgun (WGS) entry which is preliminary data.</text>
</comment>
<feature type="region of interest" description="Disordered" evidence="2">
    <location>
        <begin position="232"/>
        <end position="258"/>
    </location>
</feature>
<accession>A0AAD9VI06</accession>
<dbReference type="Gene3D" id="1.10.340.70">
    <property type="match status" value="1"/>
</dbReference>
<protein>
    <recommendedName>
        <fullName evidence="1">RNA-directed DNA polymerase</fullName>
        <ecNumber evidence="1">2.7.7.49</ecNumber>
    </recommendedName>
</protein>
<name>A0AAD9VI06_9HYME</name>
<evidence type="ECO:0000313" key="5">
    <source>
        <dbReference type="Proteomes" id="UP001258017"/>
    </source>
</evidence>